<proteinExistence type="predicted"/>
<organism evidence="8 9">
    <name type="scientific">Anaerosalibacter bizertensis</name>
    <dbReference type="NCBI Taxonomy" id="932217"/>
    <lineage>
        <taxon>Bacteria</taxon>
        <taxon>Bacillati</taxon>
        <taxon>Bacillota</taxon>
        <taxon>Tissierellia</taxon>
        <taxon>Tissierellales</taxon>
        <taxon>Sporanaerobacteraceae</taxon>
        <taxon>Anaerosalibacter</taxon>
    </lineage>
</organism>
<comment type="caution">
    <text evidence="8">The sequence shown here is derived from an EMBL/GenBank/DDBJ whole genome shotgun (WGS) entry which is preliminary data.</text>
</comment>
<name>A0A9Q4ABH8_9FIRM</name>
<dbReference type="InterPro" id="IPR003593">
    <property type="entry name" value="AAA+_ATPase"/>
</dbReference>
<dbReference type="PROSITE" id="PS50893">
    <property type="entry name" value="ABC_TRANSPORTER_2"/>
    <property type="match status" value="1"/>
</dbReference>
<keyword evidence="2" id="KW-0813">Transport</keyword>
<keyword evidence="5 8" id="KW-0067">ATP-binding</keyword>
<evidence type="ECO:0000256" key="6">
    <source>
        <dbReference type="ARBA" id="ARBA00023136"/>
    </source>
</evidence>
<dbReference type="GO" id="GO:0005524">
    <property type="term" value="F:ATP binding"/>
    <property type="evidence" value="ECO:0007669"/>
    <property type="project" value="UniProtKB-KW"/>
</dbReference>
<keyword evidence="3" id="KW-1003">Cell membrane</keyword>
<evidence type="ECO:0000256" key="2">
    <source>
        <dbReference type="ARBA" id="ARBA00022448"/>
    </source>
</evidence>
<dbReference type="PANTHER" id="PTHR42788:SF7">
    <property type="entry name" value="NITRATE ABC TRANSPORTER ATP-BINDING PROTEIN"/>
    <property type="match status" value="1"/>
</dbReference>
<evidence type="ECO:0000256" key="1">
    <source>
        <dbReference type="ARBA" id="ARBA00004202"/>
    </source>
</evidence>
<dbReference type="InterPro" id="IPR027417">
    <property type="entry name" value="P-loop_NTPase"/>
</dbReference>
<gene>
    <name evidence="8" type="ORF">L0P62_02615</name>
</gene>
<comment type="subcellular location">
    <subcellularLocation>
        <location evidence="1">Cell membrane</location>
        <topology evidence="1">Peripheral membrane protein</topology>
    </subcellularLocation>
</comment>
<dbReference type="Proteomes" id="UP001108123">
    <property type="component" value="Unassembled WGS sequence"/>
</dbReference>
<dbReference type="PANTHER" id="PTHR42788">
    <property type="entry name" value="TAURINE IMPORT ATP-BINDING PROTEIN-RELATED"/>
    <property type="match status" value="1"/>
</dbReference>
<protein>
    <submittedName>
        <fullName evidence="8">ATP-binding cassette domain-containing protein</fullName>
    </submittedName>
</protein>
<keyword evidence="9" id="KW-1185">Reference proteome</keyword>
<dbReference type="Gene3D" id="3.40.50.300">
    <property type="entry name" value="P-loop containing nucleotide triphosphate hydrolases"/>
    <property type="match status" value="1"/>
</dbReference>
<dbReference type="InterPro" id="IPR050166">
    <property type="entry name" value="ABC_transporter_ATP-bind"/>
</dbReference>
<evidence type="ECO:0000313" key="8">
    <source>
        <dbReference type="EMBL" id="MCG4564332.1"/>
    </source>
</evidence>
<evidence type="ECO:0000259" key="7">
    <source>
        <dbReference type="PROSITE" id="PS50893"/>
    </source>
</evidence>
<dbReference type="GO" id="GO:0016887">
    <property type="term" value="F:ATP hydrolysis activity"/>
    <property type="evidence" value="ECO:0007669"/>
    <property type="project" value="InterPro"/>
</dbReference>
<dbReference type="SUPFAM" id="SSF52540">
    <property type="entry name" value="P-loop containing nucleoside triphosphate hydrolases"/>
    <property type="match status" value="1"/>
</dbReference>
<dbReference type="Pfam" id="PF00005">
    <property type="entry name" value="ABC_tran"/>
    <property type="match status" value="1"/>
</dbReference>
<dbReference type="AlphaFoldDB" id="A0A9Q4ABH8"/>
<sequence>MNMLQLENISKTFNKGSINENKVFDNFNINIDNGDFVCVVGSNGAGKSTFLNIVSGKVPVDSGRITLDKLDITREKEFERCKKISRIFQDPSLGTIPSMTIYENMSIAENKGNSFGLSFLKEKKKEKHFKELLEVFDLGLEDKLHNPVSQLSGGQRQSLALLIAVLGNPELLLLDEHTAALDPKTSEIVMDITNKIVKEKNLTTLMITHNIDHAIKYGNRIVMFHRGEILIDLSGEEKERLTKEKLLSLFKDMNDRSFFS</sequence>
<reference evidence="8" key="1">
    <citation type="submission" date="2022-01" db="EMBL/GenBank/DDBJ databases">
        <title>Collection of gut derived symbiotic bacterial strains cultured from healthy donors.</title>
        <authorList>
            <person name="Lin H."/>
            <person name="Kohout C."/>
            <person name="Waligurski E."/>
            <person name="Pamer E.G."/>
        </authorList>
    </citation>
    <scope>NUCLEOTIDE SEQUENCE</scope>
    <source>
        <strain evidence="8">MSK.14.39</strain>
    </source>
</reference>
<dbReference type="InterPro" id="IPR003439">
    <property type="entry name" value="ABC_transporter-like_ATP-bd"/>
</dbReference>
<dbReference type="GO" id="GO:0005886">
    <property type="term" value="C:plasma membrane"/>
    <property type="evidence" value="ECO:0007669"/>
    <property type="project" value="UniProtKB-SubCell"/>
</dbReference>
<keyword evidence="6" id="KW-0472">Membrane</keyword>
<accession>A0A9Q4ABH8</accession>
<evidence type="ECO:0000256" key="4">
    <source>
        <dbReference type="ARBA" id="ARBA00022741"/>
    </source>
</evidence>
<dbReference type="SMART" id="SM00382">
    <property type="entry name" value="AAA"/>
    <property type="match status" value="1"/>
</dbReference>
<dbReference type="EMBL" id="JAKNID010000005">
    <property type="protein sequence ID" value="MCG4564332.1"/>
    <property type="molecule type" value="Genomic_DNA"/>
</dbReference>
<evidence type="ECO:0000256" key="5">
    <source>
        <dbReference type="ARBA" id="ARBA00022840"/>
    </source>
</evidence>
<evidence type="ECO:0000256" key="3">
    <source>
        <dbReference type="ARBA" id="ARBA00022475"/>
    </source>
</evidence>
<keyword evidence="4" id="KW-0547">Nucleotide-binding</keyword>
<evidence type="ECO:0000313" key="9">
    <source>
        <dbReference type="Proteomes" id="UP001108123"/>
    </source>
</evidence>
<feature type="domain" description="ABC transporter" evidence="7">
    <location>
        <begin position="4"/>
        <end position="251"/>
    </location>
</feature>